<dbReference type="InterPro" id="IPR050721">
    <property type="entry name" value="Trk_Ktr_HKT_K-transport"/>
</dbReference>
<keyword evidence="4" id="KW-1185">Reference proteome</keyword>
<dbReference type="PROSITE" id="PS51202">
    <property type="entry name" value="RCK_C"/>
    <property type="match status" value="1"/>
</dbReference>
<evidence type="ECO:0000259" key="2">
    <source>
        <dbReference type="PROSITE" id="PS51202"/>
    </source>
</evidence>
<proteinExistence type="predicted"/>
<dbReference type="InterPro" id="IPR003148">
    <property type="entry name" value="RCK_N"/>
</dbReference>
<sequence>MHFVIMGCGRVGAMLARRTLEIGHEVTVIDQDAAALRRLGPDFPGRTVVGVGFDRDTLEAAGIRTAAGFAAVSSGDNSNIIAARVVREEFGVRSVVARIYDPRRAEVYERLGIATVATVRWTAAQMLGRLIPAAAEREYQDVSGAITMVTLSPDESWLALPLQRIEQETGARVAFLTRLGEGVLPGEGARLQQGDVLHMLCHTAQLAHVESALAGRRRERADGEEQA</sequence>
<comment type="caution">
    <text evidence="3">The sequence shown here is derived from an EMBL/GenBank/DDBJ whole genome shotgun (WGS) entry which is preliminary data.</text>
</comment>
<feature type="domain" description="RCK N-terminal" evidence="1">
    <location>
        <begin position="1"/>
        <end position="118"/>
    </location>
</feature>
<dbReference type="Gene3D" id="3.40.50.720">
    <property type="entry name" value="NAD(P)-binding Rossmann-like Domain"/>
    <property type="match status" value="1"/>
</dbReference>
<dbReference type="SUPFAM" id="SSF51735">
    <property type="entry name" value="NAD(P)-binding Rossmann-fold domains"/>
    <property type="match status" value="1"/>
</dbReference>
<dbReference type="RefSeq" id="WP_249737522.1">
    <property type="nucleotide sequence ID" value="NZ_JAKNCJ010000003.1"/>
</dbReference>
<organism evidence="3 4">
    <name type="scientific">Brachybacterium equifaecis</name>
    <dbReference type="NCBI Taxonomy" id="2910770"/>
    <lineage>
        <taxon>Bacteria</taxon>
        <taxon>Bacillati</taxon>
        <taxon>Actinomycetota</taxon>
        <taxon>Actinomycetes</taxon>
        <taxon>Micrococcales</taxon>
        <taxon>Dermabacteraceae</taxon>
        <taxon>Brachybacterium</taxon>
    </lineage>
</organism>
<dbReference type="PANTHER" id="PTHR43833">
    <property type="entry name" value="POTASSIUM CHANNEL PROTEIN 2-RELATED-RELATED"/>
    <property type="match status" value="1"/>
</dbReference>
<name>A0ABT0R3G4_9MICO</name>
<evidence type="ECO:0000259" key="1">
    <source>
        <dbReference type="PROSITE" id="PS51201"/>
    </source>
</evidence>
<evidence type="ECO:0000313" key="3">
    <source>
        <dbReference type="EMBL" id="MCL6423445.1"/>
    </source>
</evidence>
<accession>A0ABT0R3G4</accession>
<evidence type="ECO:0000313" key="4">
    <source>
        <dbReference type="Proteomes" id="UP001203761"/>
    </source>
</evidence>
<dbReference type="PANTHER" id="PTHR43833:SF8">
    <property type="entry name" value="TRK SYSTEM POTASSIUM UPTAKE PROTEIN TRKA"/>
    <property type="match status" value="1"/>
</dbReference>
<gene>
    <name evidence="3" type="ORF">Bequi_08600</name>
</gene>
<dbReference type="InterPro" id="IPR006037">
    <property type="entry name" value="RCK_C"/>
</dbReference>
<dbReference type="Proteomes" id="UP001203761">
    <property type="component" value="Unassembled WGS sequence"/>
</dbReference>
<dbReference type="PROSITE" id="PS51201">
    <property type="entry name" value="RCK_N"/>
    <property type="match status" value="1"/>
</dbReference>
<feature type="domain" description="RCK C-terminal" evidence="2">
    <location>
        <begin position="133"/>
        <end position="215"/>
    </location>
</feature>
<protein>
    <submittedName>
        <fullName evidence="3">TrkA family potassium uptake protein</fullName>
    </submittedName>
</protein>
<dbReference type="EMBL" id="JAKNCJ010000003">
    <property type="protein sequence ID" value="MCL6423445.1"/>
    <property type="molecule type" value="Genomic_DNA"/>
</dbReference>
<dbReference type="Pfam" id="PF02254">
    <property type="entry name" value="TrkA_N"/>
    <property type="match status" value="1"/>
</dbReference>
<reference evidence="3" key="1">
    <citation type="submission" date="2022-02" db="EMBL/GenBank/DDBJ databases">
        <authorList>
            <person name="Lee M."/>
            <person name="Kim S.-J."/>
            <person name="Jung M.-Y."/>
        </authorList>
    </citation>
    <scope>NUCLEOTIDE SEQUENCE</scope>
    <source>
        <strain evidence="3">JHP9</strain>
    </source>
</reference>
<dbReference type="InterPro" id="IPR036291">
    <property type="entry name" value="NAD(P)-bd_dom_sf"/>
</dbReference>